<feature type="region of interest" description="Disordered" evidence="1">
    <location>
        <begin position="1"/>
        <end position="33"/>
    </location>
</feature>
<dbReference type="AlphaFoldDB" id="A0A7J7KQR9"/>
<sequence length="134" mass="14790">MQTQDNSGAPSEDTSDAPSCDEPRKSTRTHRPPVRFGIDEYISNSSVAAETSDRACFAQGIVEPKSYAEALTSPQLREWLAAAQADSLVENNTWELVPLPSNCQTLMRYDLVCAQFNRVSQSGRSYSAKNQPVF</sequence>
<gene>
    <name evidence="2" type="ORF">EB796_001257</name>
</gene>
<evidence type="ECO:0000256" key="1">
    <source>
        <dbReference type="SAM" id="MobiDB-lite"/>
    </source>
</evidence>
<evidence type="ECO:0000313" key="2">
    <source>
        <dbReference type="EMBL" id="KAF6040435.1"/>
    </source>
</evidence>
<reference evidence="2" key="1">
    <citation type="submission" date="2020-06" db="EMBL/GenBank/DDBJ databases">
        <title>Draft genome of Bugula neritina, a colonial animal packing powerful symbionts and potential medicines.</title>
        <authorList>
            <person name="Rayko M."/>
        </authorList>
    </citation>
    <scope>NUCLEOTIDE SEQUENCE [LARGE SCALE GENOMIC DNA]</scope>
    <source>
        <strain evidence="2">Kwan_BN1</strain>
    </source>
</reference>
<dbReference type="EMBL" id="VXIV02000140">
    <property type="protein sequence ID" value="KAF6040435.1"/>
    <property type="molecule type" value="Genomic_DNA"/>
</dbReference>
<proteinExistence type="predicted"/>
<dbReference type="OrthoDB" id="8069008at2759"/>
<name>A0A7J7KQR9_BUGNE</name>
<organism evidence="2 3">
    <name type="scientific">Bugula neritina</name>
    <name type="common">Brown bryozoan</name>
    <name type="synonym">Sertularia neritina</name>
    <dbReference type="NCBI Taxonomy" id="10212"/>
    <lineage>
        <taxon>Eukaryota</taxon>
        <taxon>Metazoa</taxon>
        <taxon>Spiralia</taxon>
        <taxon>Lophotrochozoa</taxon>
        <taxon>Bryozoa</taxon>
        <taxon>Gymnolaemata</taxon>
        <taxon>Cheilostomatida</taxon>
        <taxon>Flustrina</taxon>
        <taxon>Buguloidea</taxon>
        <taxon>Bugulidae</taxon>
        <taxon>Bugula</taxon>
    </lineage>
</organism>
<evidence type="ECO:0000313" key="3">
    <source>
        <dbReference type="Proteomes" id="UP000593567"/>
    </source>
</evidence>
<dbReference type="Proteomes" id="UP000593567">
    <property type="component" value="Unassembled WGS sequence"/>
</dbReference>
<keyword evidence="3" id="KW-1185">Reference proteome</keyword>
<comment type="caution">
    <text evidence="2">The sequence shown here is derived from an EMBL/GenBank/DDBJ whole genome shotgun (WGS) entry which is preliminary data.</text>
</comment>
<accession>A0A7J7KQR9</accession>
<protein>
    <submittedName>
        <fullName evidence="2">Uncharacterized protein</fullName>
    </submittedName>
</protein>